<dbReference type="PANTHER" id="PTHR37811">
    <property type="entry name" value="BLL5343 PROTEIN"/>
    <property type="match status" value="1"/>
</dbReference>
<dbReference type="Gene3D" id="3.30.70.100">
    <property type="match status" value="1"/>
</dbReference>
<gene>
    <name evidence="1" type="ORF">SAMN05421731_103378</name>
</gene>
<dbReference type="InterPro" id="IPR052936">
    <property type="entry name" value="Jasmonate_Hydroxylase-like"/>
</dbReference>
<protein>
    <recommendedName>
        <fullName evidence="3">Antibiotic biosynthesis monooxygenase</fullName>
    </recommendedName>
</protein>
<accession>A0A240E7T7</accession>
<dbReference type="RefSeq" id="WP_097078862.1">
    <property type="nucleotide sequence ID" value="NZ_BAABHT010000001.1"/>
</dbReference>
<sequence>MYIVIFKATIRQLDPQYSIMAQNLRQKAFAEYHCQKFESYTENQQEIALSYWLSLEDIQAWKNDPEHLLAQQLGHEKWYSTCSVEICQSLK</sequence>
<dbReference type="Proteomes" id="UP000219042">
    <property type="component" value="Unassembled WGS sequence"/>
</dbReference>
<dbReference type="PANTHER" id="PTHR37811:SF2">
    <property type="entry name" value="ABM DOMAIN-CONTAINING PROTEIN"/>
    <property type="match status" value="1"/>
</dbReference>
<proteinExistence type="predicted"/>
<dbReference type="InterPro" id="IPR011008">
    <property type="entry name" value="Dimeric_a/b-barrel"/>
</dbReference>
<dbReference type="EMBL" id="OANT01000003">
    <property type="protein sequence ID" value="SNX44636.1"/>
    <property type="molecule type" value="Genomic_DNA"/>
</dbReference>
<evidence type="ECO:0008006" key="3">
    <source>
        <dbReference type="Google" id="ProtNLM"/>
    </source>
</evidence>
<reference evidence="2" key="1">
    <citation type="submission" date="2016-09" db="EMBL/GenBank/DDBJ databases">
        <authorList>
            <person name="Varghese N."/>
            <person name="Submissions S."/>
        </authorList>
    </citation>
    <scope>NUCLEOTIDE SEQUENCE [LARGE SCALE GENOMIC DNA]</scope>
    <source>
        <strain evidence="2">ANC 4466</strain>
    </source>
</reference>
<organism evidence="1 2">
    <name type="scientific">Acinetobacter puyangensis</name>
    <dbReference type="NCBI Taxonomy" id="1096779"/>
    <lineage>
        <taxon>Bacteria</taxon>
        <taxon>Pseudomonadati</taxon>
        <taxon>Pseudomonadota</taxon>
        <taxon>Gammaproteobacteria</taxon>
        <taxon>Moraxellales</taxon>
        <taxon>Moraxellaceae</taxon>
        <taxon>Acinetobacter</taxon>
    </lineage>
</organism>
<evidence type="ECO:0000313" key="1">
    <source>
        <dbReference type="EMBL" id="SNX44636.1"/>
    </source>
</evidence>
<dbReference type="SUPFAM" id="SSF54909">
    <property type="entry name" value="Dimeric alpha+beta barrel"/>
    <property type="match status" value="1"/>
</dbReference>
<evidence type="ECO:0000313" key="2">
    <source>
        <dbReference type="Proteomes" id="UP000219042"/>
    </source>
</evidence>
<name>A0A240E7T7_9GAMM</name>
<dbReference type="OrthoDB" id="9797060at2"/>
<dbReference type="AlphaFoldDB" id="A0A240E7T7"/>
<keyword evidence="2" id="KW-1185">Reference proteome</keyword>